<dbReference type="InterPro" id="IPR018389">
    <property type="entry name" value="DctP_fam"/>
</dbReference>
<dbReference type="Proteomes" id="UP000078084">
    <property type="component" value="Unassembled WGS sequence"/>
</dbReference>
<evidence type="ECO:0000256" key="1">
    <source>
        <dbReference type="ARBA" id="ARBA00022729"/>
    </source>
</evidence>
<dbReference type="STRING" id="206506.AAV32_03480"/>
<gene>
    <name evidence="3" type="ORF">AAV32_03480</name>
</gene>
<dbReference type="PANTHER" id="PTHR33376">
    <property type="match status" value="1"/>
</dbReference>
<evidence type="ECO:0000313" key="3">
    <source>
        <dbReference type="EMBL" id="KKO73325.1"/>
    </source>
</evidence>
<evidence type="ECO:0000313" key="4">
    <source>
        <dbReference type="Proteomes" id="UP000078084"/>
    </source>
</evidence>
<keyword evidence="4" id="KW-1185">Reference proteome</keyword>
<dbReference type="CDD" id="cd13665">
    <property type="entry name" value="PBP2_TRAP_Dctp3_4"/>
    <property type="match status" value="1"/>
</dbReference>
<comment type="caution">
    <text evidence="3">The sequence shown here is derived from an EMBL/GenBank/DDBJ whole genome shotgun (WGS) entry which is preliminary data.</text>
</comment>
<feature type="chain" id="PRO_5007908766" evidence="2">
    <location>
        <begin position="22"/>
        <end position="339"/>
    </location>
</feature>
<accession>A0A171KWQ8</accession>
<proteinExistence type="predicted"/>
<dbReference type="Gene3D" id="3.40.190.170">
    <property type="entry name" value="Bacterial extracellular solute-binding protein, family 7"/>
    <property type="match status" value="1"/>
</dbReference>
<protein>
    <submittedName>
        <fullName evidence="3">C4-dicarboxylate transporter</fullName>
    </submittedName>
</protein>
<feature type="signal peptide" evidence="2">
    <location>
        <begin position="1"/>
        <end position="21"/>
    </location>
</feature>
<dbReference type="NCBIfam" id="NF037995">
    <property type="entry name" value="TRAP_S1"/>
    <property type="match status" value="1"/>
</dbReference>
<dbReference type="Pfam" id="PF03480">
    <property type="entry name" value="DctP"/>
    <property type="match status" value="1"/>
</dbReference>
<sequence>MKLSRLAAICAMAAAASTAMAADNVTLKIAHFLPAASNAQANVIEPWCAKLKTESEGRINCQIYPSMQLGGTPAQLADMARNGVADIVWTAPAYSAGKFPTLEVLELPFMLPYGGEKGNELIWKFYQEHGQDDFKDYKVLAMFGDGGMDVHSRPRPVRTLEDFKGLKLRASSRTVARTLEALGATPVSMPPAQMTEAISKGVVDGALGAWEVVPSTKLEEVTRYHSAIAEGEPAIGYTVLSMLMNKRKYDQMPADLKEILDRNSGDALVRDFGVAWDEATRKAKEMVTAEQIIAIEPADYEAMRKATDAVGQEWVADYNKRGKKDGAELFEAARGLLAQ</sequence>
<dbReference type="EMBL" id="LBNE01000001">
    <property type="protein sequence ID" value="KKO73325.1"/>
    <property type="molecule type" value="Genomic_DNA"/>
</dbReference>
<name>A0A171KWQ8_9BURK</name>
<dbReference type="AlphaFoldDB" id="A0A171KWQ8"/>
<dbReference type="InterPro" id="IPR038404">
    <property type="entry name" value="TRAP_DctP_sf"/>
</dbReference>
<dbReference type="RefSeq" id="WP_068367500.1">
    <property type="nucleotide sequence ID" value="NZ_JBLLEH010000004.1"/>
</dbReference>
<keyword evidence="1 2" id="KW-0732">Signal</keyword>
<dbReference type="PATRIC" id="fig|206506.3.peg.763"/>
<organism evidence="3 4">
    <name type="scientific">Kerstersia gyiorum</name>
    <dbReference type="NCBI Taxonomy" id="206506"/>
    <lineage>
        <taxon>Bacteria</taxon>
        <taxon>Pseudomonadati</taxon>
        <taxon>Pseudomonadota</taxon>
        <taxon>Betaproteobacteria</taxon>
        <taxon>Burkholderiales</taxon>
        <taxon>Alcaligenaceae</taxon>
        <taxon>Kerstersia</taxon>
    </lineage>
</organism>
<reference evidence="3 4" key="1">
    <citation type="submission" date="2015-04" db="EMBL/GenBank/DDBJ databases">
        <title>Genome sequence of Kerstersia gyiorum CG1.</title>
        <authorList>
            <person name="Greninger A.L."/>
            <person name="Kozyreva V."/>
            <person name="Chaturvedi V."/>
        </authorList>
    </citation>
    <scope>NUCLEOTIDE SEQUENCE [LARGE SCALE GENOMIC DNA]</scope>
    <source>
        <strain evidence="3 4">CG1</strain>
    </source>
</reference>
<evidence type="ECO:0000256" key="2">
    <source>
        <dbReference type="SAM" id="SignalP"/>
    </source>
</evidence>
<dbReference type="PANTHER" id="PTHR33376:SF15">
    <property type="entry name" value="BLL6794 PROTEIN"/>
    <property type="match status" value="1"/>
</dbReference>
<dbReference type="GO" id="GO:0055085">
    <property type="term" value="P:transmembrane transport"/>
    <property type="evidence" value="ECO:0007669"/>
    <property type="project" value="InterPro"/>
</dbReference>